<gene>
    <name evidence="1" type="ORF">FA14DRAFT_178387</name>
</gene>
<keyword evidence="2" id="KW-1185">Reference proteome</keyword>
<organism evidence="1 2">
    <name type="scientific">Meira miltonrushii</name>
    <dbReference type="NCBI Taxonomy" id="1280837"/>
    <lineage>
        <taxon>Eukaryota</taxon>
        <taxon>Fungi</taxon>
        <taxon>Dikarya</taxon>
        <taxon>Basidiomycota</taxon>
        <taxon>Ustilaginomycotina</taxon>
        <taxon>Exobasidiomycetes</taxon>
        <taxon>Exobasidiales</taxon>
        <taxon>Brachybasidiaceae</taxon>
        <taxon>Meira</taxon>
    </lineage>
</organism>
<dbReference type="GO" id="GO:0070012">
    <property type="term" value="F:oligopeptidase activity"/>
    <property type="evidence" value="ECO:0007669"/>
    <property type="project" value="TreeGrafter"/>
</dbReference>
<protein>
    <submittedName>
        <fullName evidence="1">Uncharacterized protein</fullName>
    </submittedName>
</protein>
<dbReference type="Proteomes" id="UP000245771">
    <property type="component" value="Unassembled WGS sequence"/>
</dbReference>
<dbReference type="InterPro" id="IPR029058">
    <property type="entry name" value="AB_hydrolase_fold"/>
</dbReference>
<sequence length="250" mass="28030">MTFPTDPPEALTIVIVWHLAFTQAAPQSRPNLYTRKSGAHWKADWDPKSTPYPAARRDDISFSYQSAAAHGNVTIADPYNYLEKSASSSKEVQDFIDQQNSFFKTYQQRIKDTDAIRASIKDAGHYDELSYPEAYGSSDNPLYVYTHKELGSDLKSLYVATEAEIDQAVKNKFSPLPGKKVLDESSLDKNFLIFDQNISPDGKTLLYRLQQRGTNDLTTVHLVDISGLHEGKDAKSYPEQISGNQDILDG</sequence>
<evidence type="ECO:0000313" key="1">
    <source>
        <dbReference type="EMBL" id="PWN34999.1"/>
    </source>
</evidence>
<dbReference type="PANTHER" id="PTHR42881:SF2">
    <property type="entry name" value="PROLYL ENDOPEPTIDASE"/>
    <property type="match status" value="1"/>
</dbReference>
<dbReference type="GeneID" id="37022623"/>
<dbReference type="GO" id="GO:0005829">
    <property type="term" value="C:cytosol"/>
    <property type="evidence" value="ECO:0007669"/>
    <property type="project" value="TreeGrafter"/>
</dbReference>
<reference evidence="1 2" key="1">
    <citation type="journal article" date="2018" name="Mol. Biol. Evol.">
        <title>Broad Genomic Sampling Reveals a Smut Pathogenic Ancestry of the Fungal Clade Ustilaginomycotina.</title>
        <authorList>
            <person name="Kijpornyongpan T."/>
            <person name="Mondo S.J."/>
            <person name="Barry K."/>
            <person name="Sandor L."/>
            <person name="Lee J."/>
            <person name="Lipzen A."/>
            <person name="Pangilinan J."/>
            <person name="LaButti K."/>
            <person name="Hainaut M."/>
            <person name="Henrissat B."/>
            <person name="Grigoriev I.V."/>
            <person name="Spatafora J.W."/>
            <person name="Aime M.C."/>
        </authorList>
    </citation>
    <scope>NUCLEOTIDE SEQUENCE [LARGE SCALE GENOMIC DNA]</scope>
    <source>
        <strain evidence="1 2">MCA 3882</strain>
    </source>
</reference>
<accession>A0A316VBJ9</accession>
<proteinExistence type="predicted"/>
<name>A0A316VBJ9_9BASI</name>
<dbReference type="RefSeq" id="XP_025355301.1">
    <property type="nucleotide sequence ID" value="XM_025500842.1"/>
</dbReference>
<dbReference type="EMBL" id="KZ819603">
    <property type="protein sequence ID" value="PWN34999.1"/>
    <property type="molecule type" value="Genomic_DNA"/>
</dbReference>
<dbReference type="AlphaFoldDB" id="A0A316VBJ9"/>
<dbReference type="SUPFAM" id="SSF50993">
    <property type="entry name" value="Peptidase/esterase 'gauge' domain"/>
    <property type="match status" value="1"/>
</dbReference>
<dbReference type="InterPro" id="IPR051167">
    <property type="entry name" value="Prolyl_oligopep/macrocyclase"/>
</dbReference>
<dbReference type="OrthoDB" id="248387at2759"/>
<dbReference type="Gene3D" id="3.40.50.1820">
    <property type="entry name" value="alpha/beta hydrolase"/>
    <property type="match status" value="1"/>
</dbReference>
<evidence type="ECO:0000313" key="2">
    <source>
        <dbReference type="Proteomes" id="UP000245771"/>
    </source>
</evidence>
<dbReference type="InParanoid" id="A0A316VBJ9"/>
<dbReference type="PANTHER" id="PTHR42881">
    <property type="entry name" value="PROLYL ENDOPEPTIDASE"/>
    <property type="match status" value="1"/>
</dbReference>